<dbReference type="InterPro" id="IPR038676">
    <property type="entry name" value="Psb28_c1_sf"/>
</dbReference>
<evidence type="ECO:0000256" key="1">
    <source>
        <dbReference type="ARBA" id="ARBA00004170"/>
    </source>
</evidence>
<name>E0UJK0_GLOV7</name>
<dbReference type="AlphaFoldDB" id="E0UJK0"/>
<evidence type="ECO:0000256" key="2">
    <source>
        <dbReference type="ARBA" id="ARBA00022531"/>
    </source>
</evidence>
<keyword evidence="7" id="KW-1185">Reference proteome</keyword>
<dbReference type="Proteomes" id="UP000008206">
    <property type="component" value="Chromosome"/>
</dbReference>
<evidence type="ECO:0000256" key="4">
    <source>
        <dbReference type="ARBA" id="ARBA00023276"/>
    </source>
</evidence>
<dbReference type="PANTHER" id="PTHR34963">
    <property type="match status" value="1"/>
</dbReference>
<keyword evidence="4 5" id="KW-0604">Photosystem II</keyword>
<dbReference type="GO" id="GO:0009654">
    <property type="term" value="C:photosystem II oxygen evolving complex"/>
    <property type="evidence" value="ECO:0007669"/>
    <property type="project" value="InterPro"/>
</dbReference>
<dbReference type="NCBIfam" id="TIGR03047">
    <property type="entry name" value="PS_II_psb28"/>
    <property type="match status" value="1"/>
</dbReference>
<evidence type="ECO:0000313" key="6">
    <source>
        <dbReference type="EMBL" id="ADN12244.1"/>
    </source>
</evidence>
<sequence>MTSATPSIEFFDGLSEELANVSLRRSKETGIRSVLMIFKTLKAIEKFQSFTKRSYGDLRLIDSEGIISVQPSSVKFIFGGDEGDDIKRVECTFEIPQDDHWERFMRFMQRYAEANGMGYSDQGKNTQQNS</sequence>
<gene>
    <name evidence="6" type="ordered locus">Cyan7822_0194</name>
</gene>
<reference evidence="7" key="1">
    <citation type="journal article" date="2011" name="MBio">
        <title>Novel metabolic attributes of the genus Cyanothece, comprising a group of unicellular nitrogen-fixing Cyanobacteria.</title>
        <authorList>
            <person name="Bandyopadhyay A."/>
            <person name="Elvitigala T."/>
            <person name="Welsh E."/>
            <person name="Stockel J."/>
            <person name="Liberton M."/>
            <person name="Min H."/>
            <person name="Sherman L.A."/>
            <person name="Pakrasi H.B."/>
        </authorList>
    </citation>
    <scope>NUCLEOTIDE SEQUENCE [LARGE SCALE GENOMIC DNA]</scope>
    <source>
        <strain evidence="7">PCC 7822</strain>
    </source>
</reference>
<comment type="similarity">
    <text evidence="5">Belongs to the Psb28 family.</text>
</comment>
<dbReference type="Pfam" id="PF03912">
    <property type="entry name" value="Psb28"/>
    <property type="match status" value="1"/>
</dbReference>
<dbReference type="RefSeq" id="WP_013320354.1">
    <property type="nucleotide sequence ID" value="NC_014501.1"/>
</dbReference>
<evidence type="ECO:0000256" key="3">
    <source>
        <dbReference type="ARBA" id="ARBA00023136"/>
    </source>
</evidence>
<dbReference type="GO" id="GO:0015979">
    <property type="term" value="P:photosynthesis"/>
    <property type="evidence" value="ECO:0007669"/>
    <property type="project" value="UniProtKB-KW"/>
</dbReference>
<dbReference type="Gene3D" id="2.40.30.220">
    <property type="entry name" value="Photosystem II Psb28"/>
    <property type="match status" value="1"/>
</dbReference>
<dbReference type="STRING" id="497965.Cyan7822_0194"/>
<dbReference type="InterPro" id="IPR005610">
    <property type="entry name" value="PSII_Psb28_class-1"/>
</dbReference>
<organism evidence="6 7">
    <name type="scientific">Gloeothece verrucosa (strain PCC 7822)</name>
    <name type="common">Cyanothece sp. (strain PCC 7822)</name>
    <dbReference type="NCBI Taxonomy" id="497965"/>
    <lineage>
        <taxon>Bacteria</taxon>
        <taxon>Bacillati</taxon>
        <taxon>Cyanobacteriota</taxon>
        <taxon>Cyanophyceae</taxon>
        <taxon>Oscillatoriophycideae</taxon>
        <taxon>Chroococcales</taxon>
        <taxon>Aphanothecaceae</taxon>
        <taxon>Gloeothece</taxon>
        <taxon>Gloeothece verrucosa</taxon>
    </lineage>
</organism>
<proteinExistence type="inferred from homology"/>
<dbReference type="KEGG" id="cyj:Cyan7822_0194"/>
<dbReference type="eggNOG" id="COG3310">
    <property type="taxonomic scope" value="Bacteria"/>
</dbReference>
<dbReference type="EMBL" id="CP002198">
    <property type="protein sequence ID" value="ADN12244.1"/>
    <property type="molecule type" value="Genomic_DNA"/>
</dbReference>
<evidence type="ECO:0000313" key="7">
    <source>
        <dbReference type="Proteomes" id="UP000008206"/>
    </source>
</evidence>
<keyword evidence="3" id="KW-0472">Membrane</keyword>
<keyword evidence="2 5" id="KW-0602">Photosynthesis</keyword>
<accession>E0UJK0</accession>
<dbReference type="HOGENOM" id="CLU_137323_0_0_3"/>
<comment type="subcellular location">
    <subcellularLocation>
        <location evidence="1">Membrane</location>
        <topology evidence="1">Peripheral membrane protein</topology>
    </subcellularLocation>
</comment>
<dbReference type="PANTHER" id="PTHR34963:SF2">
    <property type="entry name" value="PHOTOSYSTEM II REACTION CENTER PSB28 PROTEIN, CHLOROPLASTIC"/>
    <property type="match status" value="1"/>
</dbReference>
<evidence type="ECO:0000256" key="5">
    <source>
        <dbReference type="RuleBase" id="RU003509"/>
    </source>
</evidence>
<dbReference type="OrthoDB" id="559598at2"/>
<protein>
    <recommendedName>
        <fullName evidence="5">Photosystem II reaction center Psb28 protein</fullName>
    </recommendedName>
</protein>